<feature type="region of interest" description="Disordered" evidence="1">
    <location>
        <begin position="159"/>
        <end position="188"/>
    </location>
</feature>
<gene>
    <name evidence="4" type="ORF">GRI99_04295</name>
</gene>
<accession>A0A844YWK4</accession>
<dbReference type="InterPro" id="IPR018247">
    <property type="entry name" value="EF_Hand_1_Ca_BS"/>
</dbReference>
<name>A0A844YWK4_9SPHN</name>
<feature type="compositionally biased region" description="Basic and acidic residues" evidence="1">
    <location>
        <begin position="65"/>
        <end position="84"/>
    </location>
</feature>
<feature type="chain" id="PRO_5032508222" description="EF-hand domain-containing protein" evidence="2">
    <location>
        <begin position="24"/>
        <end position="188"/>
    </location>
</feature>
<proteinExistence type="predicted"/>
<feature type="compositionally biased region" description="Basic and acidic residues" evidence="1">
    <location>
        <begin position="93"/>
        <end position="130"/>
    </location>
</feature>
<feature type="domain" description="EF-hand" evidence="3">
    <location>
        <begin position="70"/>
        <end position="105"/>
    </location>
</feature>
<dbReference type="EMBL" id="WTYV01000001">
    <property type="protein sequence ID" value="MXO70854.1"/>
    <property type="molecule type" value="Genomic_DNA"/>
</dbReference>
<feature type="region of interest" description="Disordered" evidence="1">
    <location>
        <begin position="65"/>
        <end position="130"/>
    </location>
</feature>
<feature type="domain" description="EF-hand" evidence="3">
    <location>
        <begin position="127"/>
        <end position="162"/>
    </location>
</feature>
<reference evidence="4 5" key="1">
    <citation type="submission" date="2019-12" db="EMBL/GenBank/DDBJ databases">
        <title>Genomic-based taxomic classification of the family Erythrobacteraceae.</title>
        <authorList>
            <person name="Xu L."/>
        </authorList>
    </citation>
    <scope>NUCLEOTIDE SEQUENCE [LARGE SCALE GENOMIC DNA]</scope>
    <source>
        <strain evidence="4 5">M0322</strain>
    </source>
</reference>
<dbReference type="RefSeq" id="WP_160770718.1">
    <property type="nucleotide sequence ID" value="NZ_WTYV01000001.1"/>
</dbReference>
<dbReference type="InterPro" id="IPR011992">
    <property type="entry name" value="EF-hand-dom_pair"/>
</dbReference>
<protein>
    <recommendedName>
        <fullName evidence="3">EF-hand domain-containing protein</fullName>
    </recommendedName>
</protein>
<dbReference type="OrthoDB" id="113323at2"/>
<sequence length="188" mass="20342">MMRRTFATVALAAGTLAATLVVAQPTTETAQRPVREPMTRAMAEERAAALFSRLDADGDARLTEADRAARSADRQDQRFARLDTDGNGAISRAEFDAHVGERAGQRAERRETAGERRHGRDRAGMRGMRGEARQIMARADADGDGVMTQAEFTSAALARFDAADTDRSGTIEPGERRARGRPAPAATR</sequence>
<keyword evidence="5" id="KW-1185">Reference proteome</keyword>
<dbReference type="SUPFAM" id="SSF47473">
    <property type="entry name" value="EF-hand"/>
    <property type="match status" value="1"/>
</dbReference>
<evidence type="ECO:0000256" key="2">
    <source>
        <dbReference type="SAM" id="SignalP"/>
    </source>
</evidence>
<feature type="compositionally biased region" description="Basic and acidic residues" evidence="1">
    <location>
        <begin position="161"/>
        <end position="177"/>
    </location>
</feature>
<evidence type="ECO:0000313" key="4">
    <source>
        <dbReference type="EMBL" id="MXO70854.1"/>
    </source>
</evidence>
<keyword evidence="2" id="KW-0732">Signal</keyword>
<dbReference type="PROSITE" id="PS00018">
    <property type="entry name" value="EF_HAND_1"/>
    <property type="match status" value="2"/>
</dbReference>
<dbReference type="Gene3D" id="1.10.238.10">
    <property type="entry name" value="EF-hand"/>
    <property type="match status" value="2"/>
</dbReference>
<dbReference type="Pfam" id="PF13202">
    <property type="entry name" value="EF-hand_5"/>
    <property type="match status" value="2"/>
</dbReference>
<dbReference type="SMART" id="SM00054">
    <property type="entry name" value="EFh"/>
    <property type="match status" value="2"/>
</dbReference>
<evidence type="ECO:0000259" key="3">
    <source>
        <dbReference type="PROSITE" id="PS50222"/>
    </source>
</evidence>
<dbReference type="PROSITE" id="PS50222">
    <property type="entry name" value="EF_HAND_2"/>
    <property type="match status" value="2"/>
</dbReference>
<evidence type="ECO:0000256" key="1">
    <source>
        <dbReference type="SAM" id="MobiDB-lite"/>
    </source>
</evidence>
<dbReference type="GO" id="GO:0005509">
    <property type="term" value="F:calcium ion binding"/>
    <property type="evidence" value="ECO:0007669"/>
    <property type="project" value="InterPro"/>
</dbReference>
<organism evidence="4 5">
    <name type="scientific">Alteraurantiacibacter buctensis</name>
    <dbReference type="NCBI Taxonomy" id="1503981"/>
    <lineage>
        <taxon>Bacteria</taxon>
        <taxon>Pseudomonadati</taxon>
        <taxon>Pseudomonadota</taxon>
        <taxon>Alphaproteobacteria</taxon>
        <taxon>Sphingomonadales</taxon>
        <taxon>Erythrobacteraceae</taxon>
        <taxon>Alteraurantiacibacter</taxon>
    </lineage>
</organism>
<dbReference type="AlphaFoldDB" id="A0A844YWK4"/>
<feature type="signal peptide" evidence="2">
    <location>
        <begin position="1"/>
        <end position="23"/>
    </location>
</feature>
<comment type="caution">
    <text evidence="4">The sequence shown here is derived from an EMBL/GenBank/DDBJ whole genome shotgun (WGS) entry which is preliminary data.</text>
</comment>
<dbReference type="Proteomes" id="UP000466966">
    <property type="component" value="Unassembled WGS sequence"/>
</dbReference>
<dbReference type="InterPro" id="IPR002048">
    <property type="entry name" value="EF_hand_dom"/>
</dbReference>
<evidence type="ECO:0000313" key="5">
    <source>
        <dbReference type="Proteomes" id="UP000466966"/>
    </source>
</evidence>